<dbReference type="InterPro" id="IPR006935">
    <property type="entry name" value="Helicase/UvrB_N"/>
</dbReference>
<dbReference type="Gene3D" id="3.40.50.300">
    <property type="entry name" value="P-loop containing nucleotide triphosphate hydrolases"/>
    <property type="match status" value="2"/>
</dbReference>
<feature type="compositionally biased region" description="Polar residues" evidence="2">
    <location>
        <begin position="926"/>
        <end position="937"/>
    </location>
</feature>
<comment type="caution">
    <text evidence="5">The sequence shown here is derived from an EMBL/GenBank/DDBJ whole genome shotgun (WGS) entry which is preliminary data.</text>
</comment>
<feature type="domain" description="Helicase C-terminal" evidence="4">
    <location>
        <begin position="597"/>
        <end position="772"/>
    </location>
</feature>
<feature type="region of interest" description="Disordered" evidence="2">
    <location>
        <begin position="780"/>
        <end position="831"/>
    </location>
</feature>
<evidence type="ECO:0000259" key="3">
    <source>
        <dbReference type="PROSITE" id="PS51192"/>
    </source>
</evidence>
<keyword evidence="1" id="KW-0175">Coiled coil</keyword>
<dbReference type="Proteomes" id="UP000604046">
    <property type="component" value="Unassembled WGS sequence"/>
</dbReference>
<evidence type="ECO:0000256" key="1">
    <source>
        <dbReference type="SAM" id="Coils"/>
    </source>
</evidence>
<proteinExistence type="predicted"/>
<dbReference type="InterPro" id="IPR050742">
    <property type="entry name" value="Helicase_Restrict-Modif_Enz"/>
</dbReference>
<feature type="compositionally biased region" description="Basic and acidic residues" evidence="2">
    <location>
        <begin position="800"/>
        <end position="811"/>
    </location>
</feature>
<evidence type="ECO:0000313" key="6">
    <source>
        <dbReference type="Proteomes" id="UP000604046"/>
    </source>
</evidence>
<protein>
    <submittedName>
        <fullName evidence="5">IRC3 protein</fullName>
    </submittedName>
</protein>
<feature type="region of interest" description="Disordered" evidence="2">
    <location>
        <begin position="894"/>
        <end position="913"/>
    </location>
</feature>
<dbReference type="SMART" id="SM00490">
    <property type="entry name" value="HELICc"/>
    <property type="match status" value="1"/>
</dbReference>
<feature type="compositionally biased region" description="Basic and acidic residues" evidence="2">
    <location>
        <begin position="822"/>
        <end position="831"/>
    </location>
</feature>
<feature type="coiled-coil region" evidence="1">
    <location>
        <begin position="42"/>
        <end position="85"/>
    </location>
</feature>
<sequence>MCSQIPGGGEVEEVKAAFELRREQQVGEVLARLEGEHFRLSVEAAQEAKRRLSAEEEATQLRTKLDSLRSLLAAQVAEVEEAKKAPETVEVGILTDNEGAPEPMPSPGREALRFRLAEAEGRLSCHMDDSASQLELLETRLRRVLASKNDVIDELKDELGRREVEIFEARSILAGLHAAEEPQKEPRGTRRAAALLLCGFLLRVVWTAAPFVHPAVSRKHLPRTWRAAVVGGTADVQGGLAESRGRDTAFMERLRGLAREALAWPFLDEQERLVWAAVLEFDAVPTQELPPWFFQRHNFIRRRLGVDLFSLDGRRAILCRAGNVSHSDVKRFLRTAPCVSKVREWVRCFLGALCVCVCVCAGDPASLPQDAECTLWTLRGCKISAGSKGWLRKYGGQHKILTKKSLSQLCQDAASALASGEEPDGPACDPPLRPCQQACLEACAKGARVIEMACGTGKTRVMRELAEKQSGQVLVTVPSRVLLEQFAEELPLFCKVGTGYNGQIDMESRGFIAVTDSVQLLQKLKFEAAFIDEAHHPVPKGMPSCKDVFKFSATHKEEADFRYSLGEAIEQGVLCDYDLTVPVTSEGHPYICLANLLLSQAGRFRRVLAYCNSIAEARRFRRVVKTVGLAAWHINGETSRKERERVMCQFSGELTKPAHVLVTVQVLGEGVNIPNADTCMFVEPRSSYVSIIQAIGRGLRLHPSKPLAHVVLPALAVLHSPAGALPLSAKSASLQVAASSEAQPNGIAEVSMLERPETDVGTEVPLRETLLGGLEPHVTEAAARQSRRNAPPAAPGMKTADGKDETSKIAGEEGVPAAGQNNREKTDSVADDIERQSAELEGSRVDWAGEPFLPAPKLGVDKGGNAVPRAAGNPTGVRPVVPVVPCSASERPPAIMPDFGTAPRRAAGAKSEQEWLLDGPPIQAVSKDQSQTGSSSAEAERRGHGNGSRIGTRRPGLNSRLRSRAASDVGFFGTSYSEQLARFLRAIARSDCRYAEKDTEYLQSRLWFTDCRLNKEVSMHPLVRSMQDQLALILQRRDPWDVRLKAVEQFAKEHGRLPRQKSTYPGESVLGVWLHNIGYLQKRQELAATRMQKLLNSPCRSLRARVAKWLEPSTAFEKRLGELQWFVQEHGRLPRWQSSVPREEVLNRWLGRVGYLLRKQTLPAAKIQKLLNSSSMISARAMQWLDSDTRATFEGRVEEVQRFVREHGRLPRRHSSMPGETVLGVWLGRVRGLHAKLQKLLNSSCSMIRARAAQWLGAGARTCFQRRVEELQHFVQLHGRMPQNAKASSVGERKLMKRLLQLVRPTQVSNTRMKRLQRLAQLGPVVASWTRSRQAQQPRVLFRPWVRKLNELIGFVNTNKRLPRQNPGETHLYSWLARQRRRLASLPPELRNPLTHSHPLVAAYLQIRV</sequence>
<name>A0A812NXA0_9DINO</name>
<feature type="domain" description="Helicase ATP-binding" evidence="3">
    <location>
        <begin position="439"/>
        <end position="573"/>
    </location>
</feature>
<dbReference type="InterPro" id="IPR014001">
    <property type="entry name" value="Helicase_ATP-bd"/>
</dbReference>
<dbReference type="PANTHER" id="PTHR47396:SF1">
    <property type="entry name" value="ATP-DEPENDENT HELICASE IRC3-RELATED"/>
    <property type="match status" value="1"/>
</dbReference>
<feature type="region of interest" description="Disordered" evidence="2">
    <location>
        <begin position="924"/>
        <end position="959"/>
    </location>
</feature>
<keyword evidence="6" id="KW-1185">Reference proteome</keyword>
<evidence type="ECO:0000256" key="2">
    <source>
        <dbReference type="SAM" id="MobiDB-lite"/>
    </source>
</evidence>
<dbReference type="PANTHER" id="PTHR47396">
    <property type="entry name" value="TYPE I RESTRICTION ENZYME ECOKI R PROTEIN"/>
    <property type="match status" value="1"/>
</dbReference>
<evidence type="ECO:0000313" key="5">
    <source>
        <dbReference type="EMBL" id="CAE7340734.1"/>
    </source>
</evidence>
<dbReference type="InterPro" id="IPR027417">
    <property type="entry name" value="P-loop_NTPase"/>
</dbReference>
<dbReference type="GO" id="GO:0003677">
    <property type="term" value="F:DNA binding"/>
    <property type="evidence" value="ECO:0007669"/>
    <property type="project" value="InterPro"/>
</dbReference>
<dbReference type="Gene3D" id="6.10.140.530">
    <property type="match status" value="1"/>
</dbReference>
<dbReference type="Pfam" id="PF00271">
    <property type="entry name" value="Helicase_C"/>
    <property type="match status" value="1"/>
</dbReference>
<gene>
    <name evidence="5" type="primary">IRC3</name>
    <name evidence="5" type="ORF">SNAT2548_LOCUS17827</name>
</gene>
<dbReference type="SUPFAM" id="SSF52540">
    <property type="entry name" value="P-loop containing nucleoside triphosphate hydrolases"/>
    <property type="match status" value="1"/>
</dbReference>
<dbReference type="GO" id="GO:0016787">
    <property type="term" value="F:hydrolase activity"/>
    <property type="evidence" value="ECO:0007669"/>
    <property type="project" value="InterPro"/>
</dbReference>
<dbReference type="EMBL" id="CAJNDS010002125">
    <property type="protein sequence ID" value="CAE7340734.1"/>
    <property type="molecule type" value="Genomic_DNA"/>
</dbReference>
<dbReference type="InterPro" id="IPR001650">
    <property type="entry name" value="Helicase_C-like"/>
</dbReference>
<dbReference type="PROSITE" id="PS51192">
    <property type="entry name" value="HELICASE_ATP_BIND_1"/>
    <property type="match status" value="1"/>
</dbReference>
<dbReference type="SMART" id="SM00487">
    <property type="entry name" value="DEXDc"/>
    <property type="match status" value="1"/>
</dbReference>
<dbReference type="GO" id="GO:0005524">
    <property type="term" value="F:ATP binding"/>
    <property type="evidence" value="ECO:0007669"/>
    <property type="project" value="InterPro"/>
</dbReference>
<dbReference type="PROSITE" id="PS51194">
    <property type="entry name" value="HELICASE_CTER"/>
    <property type="match status" value="1"/>
</dbReference>
<dbReference type="GO" id="GO:0005829">
    <property type="term" value="C:cytosol"/>
    <property type="evidence" value="ECO:0007669"/>
    <property type="project" value="TreeGrafter"/>
</dbReference>
<accession>A0A812NXA0</accession>
<reference evidence="5" key="1">
    <citation type="submission" date="2021-02" db="EMBL/GenBank/DDBJ databases">
        <authorList>
            <person name="Dougan E. K."/>
            <person name="Rhodes N."/>
            <person name="Thang M."/>
            <person name="Chan C."/>
        </authorList>
    </citation>
    <scope>NUCLEOTIDE SEQUENCE</scope>
</reference>
<dbReference type="OrthoDB" id="16911at2759"/>
<dbReference type="Pfam" id="PF04851">
    <property type="entry name" value="ResIII"/>
    <property type="match status" value="1"/>
</dbReference>
<evidence type="ECO:0000259" key="4">
    <source>
        <dbReference type="PROSITE" id="PS51194"/>
    </source>
</evidence>
<organism evidence="5 6">
    <name type="scientific">Symbiodinium natans</name>
    <dbReference type="NCBI Taxonomy" id="878477"/>
    <lineage>
        <taxon>Eukaryota</taxon>
        <taxon>Sar</taxon>
        <taxon>Alveolata</taxon>
        <taxon>Dinophyceae</taxon>
        <taxon>Suessiales</taxon>
        <taxon>Symbiodiniaceae</taxon>
        <taxon>Symbiodinium</taxon>
    </lineage>
</organism>